<keyword evidence="9" id="KW-0479">Metal-binding</keyword>
<evidence type="ECO:0000256" key="3">
    <source>
        <dbReference type="ARBA" id="ARBA00009983"/>
    </source>
</evidence>
<dbReference type="HOGENOM" id="CLU_021310_0_0_9"/>
<dbReference type="Gene3D" id="3.30.1120.170">
    <property type="match status" value="1"/>
</dbReference>
<name>A0A0D0ZVE4_CLOBO</name>
<dbReference type="RefSeq" id="WP_043031386.1">
    <property type="nucleotide sequence ID" value="NZ_JXSU01000007.1"/>
</dbReference>
<dbReference type="SUPFAM" id="SSF53649">
    <property type="entry name" value="Alkaline phosphatase-like"/>
    <property type="match status" value="1"/>
</dbReference>
<dbReference type="Gene3D" id="3.40.720.10">
    <property type="entry name" value="Alkaline Phosphatase, subunit A"/>
    <property type="match status" value="1"/>
</dbReference>
<dbReference type="InterPro" id="IPR000917">
    <property type="entry name" value="Sulfatase_N"/>
</dbReference>
<feature type="binding site" evidence="10">
    <location>
        <position position="476"/>
    </location>
    <ligand>
        <name>Mn(2+)</name>
        <dbReference type="ChEBI" id="CHEBI:29035"/>
    </ligand>
</feature>
<dbReference type="Pfam" id="PF00884">
    <property type="entry name" value="Sulfatase"/>
    <property type="match status" value="1"/>
</dbReference>
<keyword evidence="9" id="KW-0464">Manganese</keyword>
<dbReference type="GO" id="GO:0046872">
    <property type="term" value="F:metal ion binding"/>
    <property type="evidence" value="ECO:0007669"/>
    <property type="project" value="UniProtKB-KW"/>
</dbReference>
<dbReference type="PANTHER" id="PTHR47371">
    <property type="entry name" value="LIPOTEICHOIC ACID SYNTHASE"/>
    <property type="match status" value="1"/>
</dbReference>
<evidence type="ECO:0000256" key="10">
    <source>
        <dbReference type="PIRSR" id="PIRSR005091-3"/>
    </source>
</evidence>
<feature type="transmembrane region" description="Helical" evidence="11">
    <location>
        <begin position="21"/>
        <end position="36"/>
    </location>
</feature>
<evidence type="ECO:0000259" key="12">
    <source>
        <dbReference type="Pfam" id="PF00884"/>
    </source>
</evidence>
<dbReference type="Proteomes" id="UP000032250">
    <property type="component" value="Unassembled WGS sequence"/>
</dbReference>
<evidence type="ECO:0000256" key="4">
    <source>
        <dbReference type="ARBA" id="ARBA00022475"/>
    </source>
</evidence>
<dbReference type="CDD" id="cd16015">
    <property type="entry name" value="LTA_synthase"/>
    <property type="match status" value="1"/>
</dbReference>
<feature type="transmembrane region" description="Helical" evidence="11">
    <location>
        <begin position="158"/>
        <end position="177"/>
    </location>
</feature>
<feature type="transmembrane region" description="Helical" evidence="11">
    <location>
        <begin position="109"/>
        <end position="138"/>
    </location>
</feature>
<dbReference type="GO" id="GO:0005886">
    <property type="term" value="C:plasma membrane"/>
    <property type="evidence" value="ECO:0007669"/>
    <property type="project" value="UniProtKB-SubCell"/>
</dbReference>
<keyword evidence="7 11" id="KW-0472">Membrane</keyword>
<comment type="subcellular location">
    <subcellularLocation>
        <location evidence="1">Cell membrane</location>
        <topology evidence="1">Multi-pass membrane protein</topology>
    </subcellularLocation>
</comment>
<evidence type="ECO:0000256" key="1">
    <source>
        <dbReference type="ARBA" id="ARBA00004651"/>
    </source>
</evidence>
<keyword evidence="6 11" id="KW-1133">Transmembrane helix</keyword>
<dbReference type="PANTHER" id="PTHR47371:SF3">
    <property type="entry name" value="PHOSPHOGLYCEROL TRANSFERASE I"/>
    <property type="match status" value="1"/>
</dbReference>
<evidence type="ECO:0000256" key="5">
    <source>
        <dbReference type="ARBA" id="ARBA00022692"/>
    </source>
</evidence>
<evidence type="ECO:0000256" key="7">
    <source>
        <dbReference type="ARBA" id="ARBA00023136"/>
    </source>
</evidence>
<feature type="domain" description="Sulfatase N-terminal" evidence="12">
    <location>
        <begin position="254"/>
        <end position="539"/>
    </location>
</feature>
<reference evidence="13 14" key="1">
    <citation type="submission" date="2014-06" db="EMBL/GenBank/DDBJ databases">
        <title>Genome characterization of distinct group I Clostridium botulinum lineages.</title>
        <authorList>
            <person name="Giordani F."/>
            <person name="Anselmo A."/>
            <person name="Fillo S."/>
            <person name="Palozzi A.M."/>
            <person name="Fortunato A."/>
            <person name="Gentile B."/>
            <person name="Ciammaruconi A."/>
            <person name="Anniballi F."/>
            <person name="De Medici D."/>
            <person name="Lista F."/>
        </authorList>
    </citation>
    <scope>NUCLEOTIDE SEQUENCE [LARGE SCALE GENOMIC DNA]</scope>
    <source>
        <strain evidence="13 14">B2 450</strain>
    </source>
</reference>
<evidence type="ECO:0000313" key="14">
    <source>
        <dbReference type="Proteomes" id="UP000032250"/>
    </source>
</evidence>
<dbReference type="EMBL" id="JXSU01000007">
    <property type="protein sequence ID" value="KIS22608.1"/>
    <property type="molecule type" value="Genomic_DNA"/>
</dbReference>
<dbReference type="PATRIC" id="fig|1379739.3.peg.921"/>
<evidence type="ECO:0000256" key="6">
    <source>
        <dbReference type="ARBA" id="ARBA00022989"/>
    </source>
</evidence>
<evidence type="ECO:0000256" key="2">
    <source>
        <dbReference type="ARBA" id="ARBA00004936"/>
    </source>
</evidence>
<evidence type="ECO:0000256" key="9">
    <source>
        <dbReference type="PIRSR" id="PIRSR005091-2"/>
    </source>
</evidence>
<dbReference type="PIRSF" id="PIRSF005091">
    <property type="entry name" value="Mmb_sulf_HI1246"/>
    <property type="match status" value="1"/>
</dbReference>
<feature type="binding site" evidence="9">
    <location>
        <position position="417"/>
    </location>
    <ligand>
        <name>substrate</name>
    </ligand>
</feature>
<gene>
    <name evidence="13" type="ORF">N495_03050</name>
</gene>
<organism evidence="13 14">
    <name type="scientific">Clostridium botulinum B2 450</name>
    <dbReference type="NCBI Taxonomy" id="1379739"/>
    <lineage>
        <taxon>Bacteria</taxon>
        <taxon>Bacillati</taxon>
        <taxon>Bacillota</taxon>
        <taxon>Clostridia</taxon>
        <taxon>Eubacteriales</taxon>
        <taxon>Clostridiaceae</taxon>
        <taxon>Clostridium</taxon>
    </lineage>
</organism>
<dbReference type="OrthoDB" id="5901192at2"/>
<sequence>MEKALKLKNIIKKIVIRNLDIILFLILVSLKVMFYGKEISPEFFNYKYILLPVIASVGILLGIGYFLPKHKRTKFLYVLNIIISSIILADLLYYRYYKDIISIGAIRNAFLLGGVASSITSLFKIMDCVYFLDILLIIPFLKVYRNMPYKENKKIIRIGMGSLILAGAILLNGINIYKLSVDQPGLLNTMSNRIYITKVLGNVNFHVIDAYQFTKNKINNSKKLPEDKEKELVNTFDGKSEIQGNKLKGVGEGKNLIVIQVEALQQFAINVKVEGQEVTPNLNKWINKSMYFDNYFYQVAAGNTSDAEFLSNNSLYPAASGAAYYMYSGNQFKSLPSTLQDKGYYTAAMHGYKDGFWNRNVMYKAQKFQDFHGESTYNIDEEVGLGLSDKSFFNQSLEKMKTFKQPFYSFLISLSSHFPYDDVKGYGEFNVGKYEGSFLGNYLKGIHYTDAQLGMFLENLEKEGYLDNSIVVIYGDHNAISKNYIQELYDFVGEKSPNDLKWYELQKVPMMIHFPQDQNKGVNHTYGGQIDLYPTLANLYNLPRKYMLGNDLLNVKEPKVTFRNGSFTDGKVFYVSWTGEYYDIKTGEKITETEELKAKKQESAKDLQSSDELLNHNLIKKLESESKGEGESEQSK</sequence>
<keyword evidence="5 11" id="KW-0812">Transmembrane</keyword>
<keyword evidence="4" id="KW-1003">Cell membrane</keyword>
<feature type="binding site" evidence="10">
    <location>
        <position position="304"/>
    </location>
    <ligand>
        <name>Mn(2+)</name>
        <dbReference type="ChEBI" id="CHEBI:29035"/>
    </ligand>
</feature>
<evidence type="ECO:0000313" key="13">
    <source>
        <dbReference type="EMBL" id="KIS22608.1"/>
    </source>
</evidence>
<dbReference type="AlphaFoldDB" id="A0A0D0ZVE4"/>
<feature type="transmembrane region" description="Helical" evidence="11">
    <location>
        <begin position="75"/>
        <end position="97"/>
    </location>
</feature>
<dbReference type="InterPro" id="IPR050448">
    <property type="entry name" value="OpgB/LTA_synthase_biosynth"/>
</dbReference>
<protein>
    <submittedName>
        <fullName evidence="13">Alkaline phosphatase</fullName>
    </submittedName>
</protein>
<comment type="similarity">
    <text evidence="3">Belongs to the LTA synthase family.</text>
</comment>
<dbReference type="InterPro" id="IPR012160">
    <property type="entry name" value="LtaS-like"/>
</dbReference>
<feature type="transmembrane region" description="Helical" evidence="11">
    <location>
        <begin position="48"/>
        <end position="68"/>
    </location>
</feature>
<accession>A0A0D0ZVE4</accession>
<feature type="active site" evidence="8">
    <location>
        <position position="304"/>
    </location>
</feature>
<dbReference type="InterPro" id="IPR017850">
    <property type="entry name" value="Alkaline_phosphatase_core_sf"/>
</dbReference>
<feature type="binding site" evidence="10">
    <location>
        <position position="262"/>
    </location>
    <ligand>
        <name>Mn(2+)</name>
        <dbReference type="ChEBI" id="CHEBI:29035"/>
    </ligand>
</feature>
<proteinExistence type="inferred from homology"/>
<comment type="pathway">
    <text evidence="2">Cell wall biogenesis; lipoteichoic acid biosynthesis.</text>
</comment>
<feature type="binding site" evidence="10">
    <location>
        <position position="477"/>
    </location>
    <ligand>
        <name>Mn(2+)</name>
        <dbReference type="ChEBI" id="CHEBI:29035"/>
    </ligand>
</feature>
<evidence type="ECO:0000256" key="8">
    <source>
        <dbReference type="PIRSR" id="PIRSR005091-1"/>
    </source>
</evidence>
<comment type="caution">
    <text evidence="13">The sequence shown here is derived from an EMBL/GenBank/DDBJ whole genome shotgun (WGS) entry which is preliminary data.</text>
</comment>
<evidence type="ECO:0000256" key="11">
    <source>
        <dbReference type="SAM" id="Phobius"/>
    </source>
</evidence>